<evidence type="ECO:0000313" key="3">
    <source>
        <dbReference type="Proteomes" id="UP001305702"/>
    </source>
</evidence>
<dbReference type="Pfam" id="PF07441">
    <property type="entry name" value="BofA"/>
    <property type="match status" value="1"/>
</dbReference>
<name>A0AA96RF99_9BACL</name>
<evidence type="ECO:0000313" key="2">
    <source>
        <dbReference type="EMBL" id="WNQ11038.1"/>
    </source>
</evidence>
<dbReference type="KEGG" id="paun:MJA45_26120"/>
<sequence>MLKWGIFLGSVLLLFYVVLRNRGSLHWLTYLGLNAAISALLLYFANWFGAAYEFHIPINGSTVGTIGVLGVPGLALIAAVKLIVLT</sequence>
<organism evidence="2 3">
    <name type="scientific">Paenibacillus aurantius</name>
    <dbReference type="NCBI Taxonomy" id="2918900"/>
    <lineage>
        <taxon>Bacteria</taxon>
        <taxon>Bacillati</taxon>
        <taxon>Bacillota</taxon>
        <taxon>Bacilli</taxon>
        <taxon>Bacillales</taxon>
        <taxon>Paenibacillaceae</taxon>
        <taxon>Paenibacillus</taxon>
    </lineage>
</organism>
<keyword evidence="3" id="KW-1185">Reference proteome</keyword>
<dbReference type="RefSeq" id="WP_315604814.1">
    <property type="nucleotide sequence ID" value="NZ_CP130318.1"/>
</dbReference>
<gene>
    <name evidence="2" type="ORF">MJA45_26120</name>
</gene>
<evidence type="ECO:0000256" key="1">
    <source>
        <dbReference type="SAM" id="Phobius"/>
    </source>
</evidence>
<dbReference type="EMBL" id="CP130318">
    <property type="protein sequence ID" value="WNQ11038.1"/>
    <property type="molecule type" value="Genomic_DNA"/>
</dbReference>
<protein>
    <submittedName>
        <fullName evidence="2">Pro-sigmaK processing inhibitor BofA family protein</fullName>
    </submittedName>
</protein>
<dbReference type="AlphaFoldDB" id="A0AA96RF99"/>
<dbReference type="Proteomes" id="UP001305702">
    <property type="component" value="Chromosome"/>
</dbReference>
<keyword evidence="1" id="KW-0812">Transmembrane</keyword>
<accession>A0AA96RF99</accession>
<dbReference type="NCBIfam" id="TIGR02862">
    <property type="entry name" value="spore_BofA"/>
    <property type="match status" value="1"/>
</dbReference>
<keyword evidence="1" id="KW-0472">Membrane</keyword>
<feature type="transmembrane region" description="Helical" evidence="1">
    <location>
        <begin position="30"/>
        <end position="50"/>
    </location>
</feature>
<keyword evidence="1" id="KW-1133">Transmembrane helix</keyword>
<feature type="transmembrane region" description="Helical" evidence="1">
    <location>
        <begin position="62"/>
        <end position="84"/>
    </location>
</feature>
<dbReference type="InterPro" id="IPR010001">
    <property type="entry name" value="BofA"/>
</dbReference>
<proteinExistence type="predicted"/>
<reference evidence="2 3" key="1">
    <citation type="submission" date="2022-02" db="EMBL/GenBank/DDBJ databases">
        <title>Paenibacillus sp. MBLB1776 Whole Genome Shotgun Sequencing.</title>
        <authorList>
            <person name="Hwang C.Y."/>
            <person name="Cho E.-S."/>
            <person name="Seo M.-J."/>
        </authorList>
    </citation>
    <scope>NUCLEOTIDE SEQUENCE [LARGE SCALE GENOMIC DNA]</scope>
    <source>
        <strain evidence="2 3">MBLB1776</strain>
    </source>
</reference>